<keyword evidence="2 12" id="KW-0813">Transport</keyword>
<keyword evidence="9 13" id="KW-0472">Membrane</keyword>
<evidence type="ECO:0000313" key="17">
    <source>
        <dbReference type="Proteomes" id="UP001187531"/>
    </source>
</evidence>
<evidence type="ECO:0000256" key="3">
    <source>
        <dbReference type="ARBA" id="ARBA00022538"/>
    </source>
</evidence>
<dbReference type="GO" id="GO:0005242">
    <property type="term" value="F:inward rectifier potassium channel activity"/>
    <property type="evidence" value="ECO:0007669"/>
    <property type="project" value="InterPro"/>
</dbReference>
<dbReference type="Pfam" id="PF01007">
    <property type="entry name" value="IRK"/>
    <property type="match status" value="1"/>
</dbReference>
<dbReference type="InterPro" id="IPR041647">
    <property type="entry name" value="IRK_C"/>
</dbReference>
<evidence type="ECO:0000259" key="15">
    <source>
        <dbReference type="Pfam" id="PF17655"/>
    </source>
</evidence>
<keyword evidence="6 12" id="KW-0630">Potassium</keyword>
<dbReference type="GO" id="GO:0005886">
    <property type="term" value="C:plasma membrane"/>
    <property type="evidence" value="ECO:0007669"/>
    <property type="project" value="TreeGrafter"/>
</dbReference>
<evidence type="ECO:0000256" key="4">
    <source>
        <dbReference type="ARBA" id="ARBA00022692"/>
    </source>
</evidence>
<dbReference type="AlphaFoldDB" id="A0AA88HT29"/>
<evidence type="ECO:0000256" key="2">
    <source>
        <dbReference type="ARBA" id="ARBA00022448"/>
    </source>
</evidence>
<proteinExistence type="inferred from homology"/>
<dbReference type="PIRSF" id="PIRSF005465">
    <property type="entry name" value="GIRK_kir"/>
    <property type="match status" value="1"/>
</dbReference>
<evidence type="ECO:0000256" key="1">
    <source>
        <dbReference type="ARBA" id="ARBA00004141"/>
    </source>
</evidence>
<feature type="domain" description="Inward rectifier potassium channel C-terminal" evidence="15">
    <location>
        <begin position="156"/>
        <end position="320"/>
    </location>
</feature>
<dbReference type="InterPro" id="IPR014756">
    <property type="entry name" value="Ig_E-set"/>
</dbReference>
<feature type="transmembrane region" description="Helical" evidence="13">
    <location>
        <begin position="38"/>
        <end position="58"/>
    </location>
</feature>
<sequence>MRVVSKNGDCNVESVHLSTRRFTDLFTTLVDAKWRWSLGAFAFSFFLSWTTFAFFWWLQCFLHGDLEPDNLPDGVNQISGNFTPCVANMYHFGSAMLYSIATQHTIGYGFRYPTNECMTSIIILSCQAMTGLLVEAIMVGVFFAKLTRPKNRAQTVRFSKKAVICERNGFLCLVFRIGDIKKSRIINATVTAEIIRKKVNPENGAMEFIQEDLEVVSENGRNSFFFVWPIQVFHKITPSSPLYRISPKDLEKEEFEVVVILEGTAEATGSATQAKSSYIPSEILWGYKFKNMVTWSKDKKCHVVDYKVFNEVYPVSTTSLVGFNSSENMYNYKDGSTITTIIDSKESLSSLIYEKERTKFEKQNGTVHL</sequence>
<keyword evidence="10 12" id="KW-0407">Ion channel</keyword>
<dbReference type="InterPro" id="IPR013518">
    <property type="entry name" value="K_chnl_inward-rec_Kir_cyto"/>
</dbReference>
<feature type="domain" description="Potassium channel inwardly rectifying transmembrane" evidence="14">
    <location>
        <begin position="4"/>
        <end position="149"/>
    </location>
</feature>
<evidence type="ECO:0000259" key="14">
    <source>
        <dbReference type="Pfam" id="PF01007"/>
    </source>
</evidence>
<gene>
    <name evidence="16" type="ORF">QYM36_009028</name>
</gene>
<evidence type="ECO:0000256" key="5">
    <source>
        <dbReference type="ARBA" id="ARBA00022882"/>
    </source>
</evidence>
<evidence type="ECO:0000256" key="10">
    <source>
        <dbReference type="ARBA" id="ARBA00023303"/>
    </source>
</evidence>
<keyword evidence="3 12" id="KW-0633">Potassium transport</keyword>
<organism evidence="16 17">
    <name type="scientific">Artemia franciscana</name>
    <name type="common">Brine shrimp</name>
    <name type="synonym">Artemia sanfranciscana</name>
    <dbReference type="NCBI Taxonomy" id="6661"/>
    <lineage>
        <taxon>Eukaryota</taxon>
        <taxon>Metazoa</taxon>
        <taxon>Ecdysozoa</taxon>
        <taxon>Arthropoda</taxon>
        <taxon>Crustacea</taxon>
        <taxon>Branchiopoda</taxon>
        <taxon>Anostraca</taxon>
        <taxon>Artemiidae</taxon>
        <taxon>Artemia</taxon>
    </lineage>
</organism>
<dbReference type="Gene3D" id="2.60.40.1400">
    <property type="entry name" value="G protein-activated inward rectifier potassium channel 1"/>
    <property type="match status" value="1"/>
</dbReference>
<dbReference type="Proteomes" id="UP001187531">
    <property type="component" value="Unassembled WGS sequence"/>
</dbReference>
<dbReference type="PANTHER" id="PTHR11767">
    <property type="entry name" value="INWARD RECTIFIER POTASSIUM CHANNEL"/>
    <property type="match status" value="1"/>
</dbReference>
<name>A0AA88HT29_ARTSF</name>
<dbReference type="SUPFAM" id="SSF81296">
    <property type="entry name" value="E set domains"/>
    <property type="match status" value="1"/>
</dbReference>
<dbReference type="GO" id="GO:1990573">
    <property type="term" value="P:potassium ion import across plasma membrane"/>
    <property type="evidence" value="ECO:0007669"/>
    <property type="project" value="TreeGrafter"/>
</dbReference>
<protein>
    <submittedName>
        <fullName evidence="16">Uncharacterized protein</fullName>
    </submittedName>
</protein>
<reference evidence="16" key="1">
    <citation type="submission" date="2023-07" db="EMBL/GenBank/DDBJ databases">
        <title>Chromosome-level genome assembly of Artemia franciscana.</title>
        <authorList>
            <person name="Jo E."/>
        </authorList>
    </citation>
    <scope>NUCLEOTIDE SEQUENCE</scope>
    <source>
        <tissue evidence="16">Whole body</tissue>
    </source>
</reference>
<dbReference type="InterPro" id="IPR016449">
    <property type="entry name" value="K_chnl_inward-rec_Kir"/>
</dbReference>
<keyword evidence="5 12" id="KW-0851">Voltage-gated channel</keyword>
<evidence type="ECO:0000256" key="9">
    <source>
        <dbReference type="ARBA" id="ARBA00023136"/>
    </source>
</evidence>
<feature type="transmembrane region" description="Helical" evidence="13">
    <location>
        <begin position="121"/>
        <end position="144"/>
    </location>
</feature>
<evidence type="ECO:0000256" key="8">
    <source>
        <dbReference type="ARBA" id="ARBA00023065"/>
    </source>
</evidence>
<evidence type="ECO:0000256" key="6">
    <source>
        <dbReference type="ARBA" id="ARBA00022958"/>
    </source>
</evidence>
<dbReference type="PRINTS" id="PR01320">
    <property type="entry name" value="KIRCHANNEL"/>
</dbReference>
<dbReference type="Gene3D" id="1.10.287.70">
    <property type="match status" value="1"/>
</dbReference>
<dbReference type="SUPFAM" id="SSF81324">
    <property type="entry name" value="Voltage-gated potassium channels"/>
    <property type="match status" value="1"/>
</dbReference>
<keyword evidence="17" id="KW-1185">Reference proteome</keyword>
<evidence type="ECO:0000313" key="16">
    <source>
        <dbReference type="EMBL" id="KAK2714663.1"/>
    </source>
</evidence>
<evidence type="ECO:0000256" key="12">
    <source>
        <dbReference type="RuleBase" id="RU003822"/>
    </source>
</evidence>
<dbReference type="Pfam" id="PF17655">
    <property type="entry name" value="IRK_C"/>
    <property type="match status" value="1"/>
</dbReference>
<dbReference type="PANTHER" id="PTHR11767:SF102">
    <property type="entry name" value="INWARDLY RECTIFYING POTASSIUM CHANNEL 1, ISOFORM F"/>
    <property type="match status" value="1"/>
</dbReference>
<evidence type="ECO:0000256" key="11">
    <source>
        <dbReference type="PIRSR" id="PIRSR005465-1"/>
    </source>
</evidence>
<evidence type="ECO:0000256" key="13">
    <source>
        <dbReference type="SAM" id="Phobius"/>
    </source>
</evidence>
<feature type="site" description="Role in the control of polyamine-mediated channel gating and in the blocking by intracellular magnesium" evidence="11">
    <location>
        <position position="135"/>
    </location>
</feature>
<keyword evidence="4 12" id="KW-0812">Transmembrane</keyword>
<accession>A0AA88HT29</accession>
<comment type="caution">
    <text evidence="16">The sequence shown here is derived from an EMBL/GenBank/DDBJ whole genome shotgun (WGS) entry which is preliminary data.</text>
</comment>
<comment type="subcellular location">
    <subcellularLocation>
        <location evidence="1 12">Membrane</location>
        <topology evidence="1 12">Multi-pass membrane protein</topology>
    </subcellularLocation>
</comment>
<dbReference type="EMBL" id="JAVRJZ010000013">
    <property type="protein sequence ID" value="KAK2714663.1"/>
    <property type="molecule type" value="Genomic_DNA"/>
</dbReference>
<dbReference type="EMBL" id="JAVRJZ010000013">
    <property type="protein sequence ID" value="KAK2714664.1"/>
    <property type="molecule type" value="Genomic_DNA"/>
</dbReference>
<dbReference type="EMBL" id="JAVRJZ010000013">
    <property type="protein sequence ID" value="KAK2714661.1"/>
    <property type="molecule type" value="Genomic_DNA"/>
</dbReference>
<dbReference type="GO" id="GO:0034765">
    <property type="term" value="P:regulation of monoatomic ion transmembrane transport"/>
    <property type="evidence" value="ECO:0007669"/>
    <property type="project" value="TreeGrafter"/>
</dbReference>
<dbReference type="GO" id="GO:0034702">
    <property type="term" value="C:monoatomic ion channel complex"/>
    <property type="evidence" value="ECO:0007669"/>
    <property type="project" value="UniProtKB-KW"/>
</dbReference>
<evidence type="ECO:0000256" key="7">
    <source>
        <dbReference type="ARBA" id="ARBA00022989"/>
    </source>
</evidence>
<comment type="similarity">
    <text evidence="12">Belongs to the inward rectifier-type potassium channel (TC 1.A.2.1) family.</text>
</comment>
<keyword evidence="7 13" id="KW-1133">Transmembrane helix</keyword>
<keyword evidence="8 12" id="KW-0406">Ion transport</keyword>
<dbReference type="EMBL" id="JAVRJZ010000013">
    <property type="protein sequence ID" value="KAK2714662.1"/>
    <property type="molecule type" value="Genomic_DNA"/>
</dbReference>
<dbReference type="InterPro" id="IPR040445">
    <property type="entry name" value="Kir_TM"/>
</dbReference>